<dbReference type="EMBL" id="NMUH01000336">
    <property type="protein sequence ID" value="MQL77194.1"/>
    <property type="molecule type" value="Genomic_DNA"/>
</dbReference>
<sequence>MADRYGAKAGVLALFLLIGISDAFVASQFLKSSFPRAISDLKDTVVKSLGKQAEGLELSGFDPRDAKVGQSISYEFHVEIDKKVFPIKLLEDVSRWNFVDFPIFGPGRDGEEEKGLAEVGKVPESKVLPVLPPFQLAGPMELWIQDGDDMRLALPHDVDAGVLKKVVLSDGAVVTVKGAKSVSLRHPVELPLPLNRTQERRGIASGLLALAEALRHAARSNEKPLLSLRIVGPTSLTSSSSSMASKDRLKLKRLAPGLIELSSSSVPALSEETEGACDPILWPLTSLNGSDSNLRGFEELLASILGEKGKNEGSFRLLKAEVSSRTYVKLGFAMEKQILDGDVDWSSFPSWKTKPEKVRSHFEVLARVEENGKIVPERIAEIPPIPSKETVLSVQTGNLTMSKLPIYIPPPDYFTL</sequence>
<name>A0A843U653_COLES</name>
<evidence type="ECO:0008006" key="4">
    <source>
        <dbReference type="Google" id="ProtNLM"/>
    </source>
</evidence>
<organism evidence="2 3">
    <name type="scientific">Colocasia esculenta</name>
    <name type="common">Wild taro</name>
    <name type="synonym">Arum esculentum</name>
    <dbReference type="NCBI Taxonomy" id="4460"/>
    <lineage>
        <taxon>Eukaryota</taxon>
        <taxon>Viridiplantae</taxon>
        <taxon>Streptophyta</taxon>
        <taxon>Embryophyta</taxon>
        <taxon>Tracheophyta</taxon>
        <taxon>Spermatophyta</taxon>
        <taxon>Magnoliopsida</taxon>
        <taxon>Liliopsida</taxon>
        <taxon>Araceae</taxon>
        <taxon>Aroideae</taxon>
        <taxon>Colocasieae</taxon>
        <taxon>Colocasia</taxon>
    </lineage>
</organism>
<dbReference type="InterPro" id="IPR053283">
    <property type="entry name" value="TUNICAMYCIN_INDUCED_1"/>
</dbReference>
<reference evidence="2" key="1">
    <citation type="submission" date="2017-07" db="EMBL/GenBank/DDBJ databases">
        <title>Taro Niue Genome Assembly and Annotation.</title>
        <authorList>
            <person name="Atibalentja N."/>
            <person name="Keating K."/>
            <person name="Fields C.J."/>
        </authorList>
    </citation>
    <scope>NUCLEOTIDE SEQUENCE</scope>
    <source>
        <strain evidence="2">Niue_2</strain>
        <tissue evidence="2">Leaf</tissue>
    </source>
</reference>
<evidence type="ECO:0000256" key="1">
    <source>
        <dbReference type="SAM" id="SignalP"/>
    </source>
</evidence>
<dbReference type="OrthoDB" id="513870at2759"/>
<protein>
    <recommendedName>
        <fullName evidence="4">Tunicamycin induced 1</fullName>
    </recommendedName>
</protein>
<comment type="caution">
    <text evidence="2">The sequence shown here is derived from an EMBL/GenBank/DDBJ whole genome shotgun (WGS) entry which is preliminary data.</text>
</comment>
<proteinExistence type="predicted"/>
<dbReference type="PANTHER" id="PTHR34454">
    <property type="entry name" value="TUNICAMYCIN INDUCED PROTEIN"/>
    <property type="match status" value="1"/>
</dbReference>
<feature type="chain" id="PRO_5032554473" description="Tunicamycin induced 1" evidence="1">
    <location>
        <begin position="24"/>
        <end position="416"/>
    </location>
</feature>
<keyword evidence="1" id="KW-0732">Signal</keyword>
<dbReference type="PANTHER" id="PTHR34454:SF2">
    <property type="entry name" value="PROTEIN TUNICAMYCIN INDUCED 1"/>
    <property type="match status" value="1"/>
</dbReference>
<evidence type="ECO:0000313" key="3">
    <source>
        <dbReference type="Proteomes" id="UP000652761"/>
    </source>
</evidence>
<accession>A0A843U653</accession>
<dbReference type="Proteomes" id="UP000652761">
    <property type="component" value="Unassembled WGS sequence"/>
</dbReference>
<keyword evidence="3" id="KW-1185">Reference proteome</keyword>
<evidence type="ECO:0000313" key="2">
    <source>
        <dbReference type="EMBL" id="MQL77194.1"/>
    </source>
</evidence>
<feature type="signal peptide" evidence="1">
    <location>
        <begin position="1"/>
        <end position="23"/>
    </location>
</feature>
<dbReference type="AlphaFoldDB" id="A0A843U653"/>
<gene>
    <name evidence="2" type="ORF">Taro_009595</name>
</gene>